<keyword evidence="7" id="KW-0808">Transferase</keyword>
<dbReference type="InterPro" id="IPR015424">
    <property type="entry name" value="PyrdxlP-dep_Trfase"/>
</dbReference>
<dbReference type="Pfam" id="PF00392">
    <property type="entry name" value="GntR"/>
    <property type="match status" value="1"/>
</dbReference>
<dbReference type="Gene3D" id="3.40.640.10">
    <property type="entry name" value="Type I PLP-dependent aspartate aminotransferase-like (Major domain)"/>
    <property type="match status" value="1"/>
</dbReference>
<dbReference type="PANTHER" id="PTHR46577:SF1">
    <property type="entry name" value="HTH-TYPE TRANSCRIPTIONAL REGULATORY PROTEIN GABR"/>
    <property type="match status" value="1"/>
</dbReference>
<sequence length="457" mass="49895">MTIWIPTLEDDTPRYRAIADAIASDVAEGRLQPGDRLPTHRELAHALGVTVGTVSRGYAEAERRGLTTGEVGRGTYVRGATSLDPWPEQPTESEIVDLTLSLPVSIPEEATALAETLRQIAGDARIGELLAYHPESADCRQRAAAAKWLGRLGLNTGADDILVTAGSQHGLTVALSTLFAPGQVVLTGELTYPSIKSQARTHGVRLRGVALDDQGICPDAVERACRMEPKPAGLYLVPTLQNPTSGILSEARRRALGRIAEKHDLWIVEDDVHAFLLPDLPAPIATYAPERTLYLSSVAKCLAPGLRTGFIVAPPALRARLLTGIHTTMWMPPPLMVEVTTRWFVDGTADRLIAAKRAETERRQQLAQQILARHAHRCHPLGYQIWLELPEPWHTDEFVTQARKRSVIVIGAGAFSVSRRHVPHAVRLSIGVPSRPALERGLKVLDDILRAQAPPLY</sequence>
<dbReference type="Gene3D" id="3.90.1150.10">
    <property type="entry name" value="Aspartate Aminotransferase, domain 1"/>
    <property type="match status" value="1"/>
</dbReference>
<dbReference type="InterPro" id="IPR051446">
    <property type="entry name" value="HTH_trans_reg/aminotransferase"/>
</dbReference>
<proteinExistence type="inferred from homology"/>
<dbReference type="GO" id="GO:0003677">
    <property type="term" value="F:DNA binding"/>
    <property type="evidence" value="ECO:0007669"/>
    <property type="project" value="UniProtKB-KW"/>
</dbReference>
<organism evidence="7 8">
    <name type="scientific">Sulfidibacter corallicola</name>
    <dbReference type="NCBI Taxonomy" id="2818388"/>
    <lineage>
        <taxon>Bacteria</taxon>
        <taxon>Pseudomonadati</taxon>
        <taxon>Acidobacteriota</taxon>
        <taxon>Holophagae</taxon>
        <taxon>Acanthopleuribacterales</taxon>
        <taxon>Acanthopleuribacteraceae</taxon>
        <taxon>Sulfidibacter</taxon>
    </lineage>
</organism>
<keyword evidence="3" id="KW-0805">Transcription regulation</keyword>
<dbReference type="CDD" id="cd00609">
    <property type="entry name" value="AAT_like"/>
    <property type="match status" value="1"/>
</dbReference>
<dbReference type="GO" id="GO:0008483">
    <property type="term" value="F:transaminase activity"/>
    <property type="evidence" value="ECO:0007669"/>
    <property type="project" value="UniProtKB-KW"/>
</dbReference>
<gene>
    <name evidence="7" type="ORF">J3U87_24485</name>
</gene>
<reference evidence="7" key="1">
    <citation type="submission" date="2021-03" db="EMBL/GenBank/DDBJ databases">
        <title>Acanthopleuribacteraceae sp. M133.</title>
        <authorList>
            <person name="Wang G."/>
        </authorList>
    </citation>
    <scope>NUCLEOTIDE SEQUENCE</scope>
    <source>
        <strain evidence="7">M133</strain>
    </source>
</reference>
<accession>A0A8A4TIS3</accession>
<evidence type="ECO:0000256" key="3">
    <source>
        <dbReference type="ARBA" id="ARBA00023015"/>
    </source>
</evidence>
<dbReference type="EMBL" id="CP071793">
    <property type="protein sequence ID" value="QTD48751.1"/>
    <property type="molecule type" value="Genomic_DNA"/>
</dbReference>
<dbReference type="CDD" id="cd07377">
    <property type="entry name" value="WHTH_GntR"/>
    <property type="match status" value="1"/>
</dbReference>
<dbReference type="InterPro" id="IPR004839">
    <property type="entry name" value="Aminotransferase_I/II_large"/>
</dbReference>
<name>A0A8A4TIS3_SULCO</name>
<dbReference type="InterPro" id="IPR000524">
    <property type="entry name" value="Tscrpt_reg_HTH_GntR"/>
</dbReference>
<dbReference type="SUPFAM" id="SSF46785">
    <property type="entry name" value="Winged helix' DNA-binding domain"/>
    <property type="match status" value="1"/>
</dbReference>
<evidence type="ECO:0000313" key="7">
    <source>
        <dbReference type="EMBL" id="QTD48751.1"/>
    </source>
</evidence>
<evidence type="ECO:0000256" key="4">
    <source>
        <dbReference type="ARBA" id="ARBA00023125"/>
    </source>
</evidence>
<dbReference type="RefSeq" id="WP_237378402.1">
    <property type="nucleotide sequence ID" value="NZ_CP071793.1"/>
</dbReference>
<evidence type="ECO:0000256" key="5">
    <source>
        <dbReference type="ARBA" id="ARBA00023163"/>
    </source>
</evidence>
<dbReference type="Gene3D" id="1.10.10.10">
    <property type="entry name" value="Winged helix-like DNA-binding domain superfamily/Winged helix DNA-binding domain"/>
    <property type="match status" value="1"/>
</dbReference>
<dbReference type="GO" id="GO:0030170">
    <property type="term" value="F:pyridoxal phosphate binding"/>
    <property type="evidence" value="ECO:0007669"/>
    <property type="project" value="InterPro"/>
</dbReference>
<keyword evidence="7" id="KW-0032">Aminotransferase</keyword>
<keyword evidence="4" id="KW-0238">DNA-binding</keyword>
<evidence type="ECO:0000256" key="1">
    <source>
        <dbReference type="ARBA" id="ARBA00005384"/>
    </source>
</evidence>
<dbReference type="AlphaFoldDB" id="A0A8A4TIS3"/>
<protein>
    <submittedName>
        <fullName evidence="7">PLP-dependent aminotransferase family protein</fullName>
    </submittedName>
</protein>
<dbReference type="SMART" id="SM00345">
    <property type="entry name" value="HTH_GNTR"/>
    <property type="match status" value="1"/>
</dbReference>
<keyword evidence="2" id="KW-0663">Pyridoxal phosphate</keyword>
<dbReference type="Pfam" id="PF00155">
    <property type="entry name" value="Aminotran_1_2"/>
    <property type="match status" value="1"/>
</dbReference>
<evidence type="ECO:0000313" key="8">
    <source>
        <dbReference type="Proteomes" id="UP000663929"/>
    </source>
</evidence>
<keyword evidence="5" id="KW-0804">Transcription</keyword>
<dbReference type="KEGG" id="scor:J3U87_24485"/>
<evidence type="ECO:0000259" key="6">
    <source>
        <dbReference type="PROSITE" id="PS50949"/>
    </source>
</evidence>
<dbReference type="InterPro" id="IPR015422">
    <property type="entry name" value="PyrdxlP-dep_Trfase_small"/>
</dbReference>
<dbReference type="PANTHER" id="PTHR46577">
    <property type="entry name" value="HTH-TYPE TRANSCRIPTIONAL REGULATORY PROTEIN GABR"/>
    <property type="match status" value="1"/>
</dbReference>
<comment type="similarity">
    <text evidence="1">In the C-terminal section; belongs to the class-I pyridoxal-phosphate-dependent aminotransferase family.</text>
</comment>
<dbReference type="PROSITE" id="PS50949">
    <property type="entry name" value="HTH_GNTR"/>
    <property type="match status" value="1"/>
</dbReference>
<dbReference type="SUPFAM" id="SSF53383">
    <property type="entry name" value="PLP-dependent transferases"/>
    <property type="match status" value="1"/>
</dbReference>
<dbReference type="Proteomes" id="UP000663929">
    <property type="component" value="Chromosome"/>
</dbReference>
<dbReference type="InterPro" id="IPR036390">
    <property type="entry name" value="WH_DNA-bd_sf"/>
</dbReference>
<evidence type="ECO:0000256" key="2">
    <source>
        <dbReference type="ARBA" id="ARBA00022898"/>
    </source>
</evidence>
<feature type="domain" description="HTH gntR-type" evidence="6">
    <location>
        <begin position="12"/>
        <end position="80"/>
    </location>
</feature>
<dbReference type="InterPro" id="IPR015421">
    <property type="entry name" value="PyrdxlP-dep_Trfase_major"/>
</dbReference>
<keyword evidence="8" id="KW-1185">Reference proteome</keyword>
<dbReference type="GO" id="GO:0003700">
    <property type="term" value="F:DNA-binding transcription factor activity"/>
    <property type="evidence" value="ECO:0007669"/>
    <property type="project" value="InterPro"/>
</dbReference>
<dbReference type="InterPro" id="IPR036388">
    <property type="entry name" value="WH-like_DNA-bd_sf"/>
</dbReference>